<dbReference type="AlphaFoldDB" id="A0AAN6RYH8"/>
<dbReference type="PANTHER" id="PTHR46082:SF6">
    <property type="entry name" value="AAA+ ATPASE DOMAIN-CONTAINING PROTEIN-RELATED"/>
    <property type="match status" value="1"/>
</dbReference>
<comment type="caution">
    <text evidence="1">The sequence shown here is derived from an EMBL/GenBank/DDBJ whole genome shotgun (WGS) entry which is preliminary data.</text>
</comment>
<dbReference type="InterPro" id="IPR011990">
    <property type="entry name" value="TPR-like_helical_dom_sf"/>
</dbReference>
<gene>
    <name evidence="1" type="ORF">QBC46DRAFT_348182</name>
</gene>
<name>A0AAN6RYH8_9PEZI</name>
<evidence type="ECO:0000313" key="1">
    <source>
        <dbReference type="EMBL" id="KAK3933890.1"/>
    </source>
</evidence>
<reference evidence="2" key="1">
    <citation type="journal article" date="2023" name="Mol. Phylogenet. Evol.">
        <title>Genome-scale phylogeny and comparative genomics of the fungal order Sordariales.</title>
        <authorList>
            <person name="Hensen N."/>
            <person name="Bonometti L."/>
            <person name="Westerberg I."/>
            <person name="Brannstrom I.O."/>
            <person name="Guillou S."/>
            <person name="Cros-Aarteil S."/>
            <person name="Calhoun S."/>
            <person name="Haridas S."/>
            <person name="Kuo A."/>
            <person name="Mondo S."/>
            <person name="Pangilinan J."/>
            <person name="Riley R."/>
            <person name="LaButti K."/>
            <person name="Andreopoulos B."/>
            <person name="Lipzen A."/>
            <person name="Chen C."/>
            <person name="Yan M."/>
            <person name="Daum C."/>
            <person name="Ng V."/>
            <person name="Clum A."/>
            <person name="Steindorff A."/>
            <person name="Ohm R.A."/>
            <person name="Martin F."/>
            <person name="Silar P."/>
            <person name="Natvig D.O."/>
            <person name="Lalanne C."/>
            <person name="Gautier V."/>
            <person name="Ament-Velasquez S.L."/>
            <person name="Kruys A."/>
            <person name="Hutchinson M.I."/>
            <person name="Powell A.J."/>
            <person name="Barry K."/>
            <person name="Miller A.N."/>
            <person name="Grigoriev I.V."/>
            <person name="Debuchy R."/>
            <person name="Gladieux P."/>
            <person name="Hiltunen Thoren M."/>
            <person name="Johannesson H."/>
        </authorList>
    </citation>
    <scope>NUCLEOTIDE SEQUENCE [LARGE SCALE GENOMIC DNA]</scope>
    <source>
        <strain evidence="2">CBS 340.73</strain>
    </source>
</reference>
<dbReference type="Gene3D" id="1.25.40.10">
    <property type="entry name" value="Tetratricopeptide repeat domain"/>
    <property type="match status" value="2"/>
</dbReference>
<dbReference type="Proteomes" id="UP001303473">
    <property type="component" value="Unassembled WGS sequence"/>
</dbReference>
<keyword evidence="2" id="KW-1185">Reference proteome</keyword>
<proteinExistence type="predicted"/>
<protein>
    <recommendedName>
        <fullName evidence="3">Tetratricopeptide repeat protein</fullName>
    </recommendedName>
</protein>
<dbReference type="PANTHER" id="PTHR46082">
    <property type="entry name" value="ATP/GTP-BINDING PROTEIN-RELATED"/>
    <property type="match status" value="1"/>
</dbReference>
<evidence type="ECO:0000313" key="2">
    <source>
        <dbReference type="Proteomes" id="UP001303473"/>
    </source>
</evidence>
<dbReference type="EMBL" id="MU854053">
    <property type="protein sequence ID" value="KAK3933890.1"/>
    <property type="molecule type" value="Genomic_DNA"/>
</dbReference>
<evidence type="ECO:0008006" key="3">
    <source>
        <dbReference type="Google" id="ProtNLM"/>
    </source>
</evidence>
<dbReference type="InterPro" id="IPR053137">
    <property type="entry name" value="NLR-like"/>
</dbReference>
<sequence length="273" mass="31363">MLRYLRRGSWLRACAIAASSPAYGFCSVLRPRVQEKVKRDEKLDMYSLVHLATRIWLRREGLETQTIETAVRRLAGSFPTDEYENQHIWRAYLPHALRILQRAGAGDIEERYELYFWVGRCLQGEGRIKEAMRCFEECWRWRSGQFAEEHPSRLASQHELAVAYRSDGQIKKAVALLEQHELARAYRSDGQVKKAVALLEQVVAVQERTLAEEHPSRLASQHNLAIAYQADGRMPQAAELLKQVVAVESKTLEEDHPDRLVSLSALENVLEVL</sequence>
<accession>A0AAN6RYH8</accession>
<dbReference type="SUPFAM" id="SSF48452">
    <property type="entry name" value="TPR-like"/>
    <property type="match status" value="1"/>
</dbReference>
<organism evidence="1 2">
    <name type="scientific">Diplogelasinospora grovesii</name>
    <dbReference type="NCBI Taxonomy" id="303347"/>
    <lineage>
        <taxon>Eukaryota</taxon>
        <taxon>Fungi</taxon>
        <taxon>Dikarya</taxon>
        <taxon>Ascomycota</taxon>
        <taxon>Pezizomycotina</taxon>
        <taxon>Sordariomycetes</taxon>
        <taxon>Sordariomycetidae</taxon>
        <taxon>Sordariales</taxon>
        <taxon>Diplogelasinosporaceae</taxon>
        <taxon>Diplogelasinospora</taxon>
    </lineage>
</organism>
<dbReference type="Pfam" id="PF13424">
    <property type="entry name" value="TPR_12"/>
    <property type="match status" value="2"/>
</dbReference>